<dbReference type="GO" id="GO:0005886">
    <property type="term" value="C:plasma membrane"/>
    <property type="evidence" value="ECO:0007669"/>
    <property type="project" value="TreeGrafter"/>
</dbReference>
<evidence type="ECO:0000313" key="12">
    <source>
        <dbReference type="EMBL" id="CAG7830175.1"/>
    </source>
</evidence>
<keyword evidence="2" id="KW-0813">Transport</keyword>
<keyword evidence="6 8" id="KW-0472">Membrane</keyword>
<dbReference type="OrthoDB" id="301415at2759"/>
<dbReference type="GO" id="GO:0030001">
    <property type="term" value="P:metal ion transport"/>
    <property type="evidence" value="ECO:0007669"/>
    <property type="project" value="TreeGrafter"/>
</dbReference>
<comment type="subcellular location">
    <subcellularLocation>
        <location evidence="1">Membrane</location>
        <topology evidence="1">Multi-pass membrane protein</topology>
    </subcellularLocation>
</comment>
<gene>
    <name evidence="12" type="ORF">AFUS01_LOCUS39999</name>
</gene>
<dbReference type="InterPro" id="IPR057366">
    <property type="entry name" value="TRPM-like"/>
</dbReference>
<sequence length="1428" mass="163186">MYQPTDEIRLPPKWIELNLCKRECSTFICTQDDELLCQCGKRKQDHDEEILAHPIRPLRGTEWSPSKHTVASPTDAYGQIVFEGEHHPNKSRFVRLSYDTCPEVVIQLMTLVWGLEMPKLVITVRGGTNNFDLPPRMGKMLQIGLLKAAKSTGAWIFSNGLNKGVTRHIGNALANERWLGFKRGRCISVGIAPWGLVEHRNDLIGRNRDRVYVPFEHPGGKFILLNPRHSNFMLVDNGSVGKPGGEVYFRKRLEKHLSTYPMTPQRGCDTPIVSVIIEGGLYTLKTIAEYLTDEPPIPVVVLGHTGRTADILQYVLRKCDHVKDLETIKDELQNLIIHFYKISVNQTQLVLAELKKIIFKKNLLTIYVPHQSEDEGFDTVLLASIFRSQHWTPLQQLSLTLAWNRVDIATNEVFVYGREWSREHLEHAMMEALVSNRLDFVNLLLEHGLNMQTFLTPARLEGLYSLERTHSFQMRTLLFELAKIRSRKQNFASTNLERSLTLHDVGLAMSHMMGHIYKSKYIHLKGMRDLSNSTTDDVPGAEEDDDQNIMNVHCFTQPFDDLFIWAILTKRHDMALLLWGHGPGALAKALVAVKLNSYLAQELIATEKTNMATEFQMFSEEWENLSLELLDSCFKQDPKMARQLLTMELDHWSKQTCLTLAVMANHRMLLGHPCCQILLADLWMGALNLRRNSSLKIVIGILLPPLVFFWDYKSTEELKLLPHKERVDAPMMTGANAELNYDTESLRTYSRSRGSYSSFFQKSNHGRTEDLSRDGDGTVVAPTVNLQEVNAKLKEFKLSPPEHRHKHAHFHDKRPILDSGAAGSYIFDGTENAAAKLQKNRKHEDSRRHHQKLITEVPASSFVTTKHDLSPWSKFYEFQRAPVTNFYRHTLAYIIFVSILAYVILVPQDRVNPSYLEYYIICYVGTHGCDCLREFLCIDAINWAQKWSEFKTKYFSLMDISMVVFFLTGATLRLSGSFNTGFLLYRVSSIYWNLRLYKYMGVHRFVGPKIVMMSRMLKHMAYFAMIIFVVLIAFGIARESIRFPDSRPTWRSIAEGFLEPYVMMFGEVDTDSLSANCGDAEEPECPTGHWIIPITWVIYMMVANILIVNVLIAVFNGIYSEVDAISLELWMFQRFTFVMEFEQKPLLPPPLIAINHFCSIVKYLIEKFVMCLCDQELNTKGVEYEEGPRVIMGNDHNLKTFLSSAEACMVFDFEEDNVDILGTSNERLRNKITDQGDKVREQAPTTITEKMETARNGSIAHVKGSIREIISELSEQRRKLDKLLEIWEIANEEDEAEDEGIKSVIAKSNSIAGAGHKSKTESVSETWRNVPHVEWIAVGFKKRLIPPSKALGLALTAVSGKQHNFNVFWVNLVGGINSFWRIRKLHTCRRNDVENGTCLGPSELHLQKCSEALHPEGNELFGSAHVGR</sequence>
<evidence type="ECO:0000259" key="11">
    <source>
        <dbReference type="Pfam" id="PF25508"/>
    </source>
</evidence>
<evidence type="ECO:0000256" key="1">
    <source>
        <dbReference type="ARBA" id="ARBA00004141"/>
    </source>
</evidence>
<dbReference type="Proteomes" id="UP000708208">
    <property type="component" value="Unassembled WGS sequence"/>
</dbReference>
<dbReference type="GO" id="GO:0005261">
    <property type="term" value="F:monoatomic cation channel activity"/>
    <property type="evidence" value="ECO:0007669"/>
    <property type="project" value="TreeGrafter"/>
</dbReference>
<evidence type="ECO:0000259" key="10">
    <source>
        <dbReference type="Pfam" id="PF18139"/>
    </source>
</evidence>
<evidence type="ECO:0000256" key="3">
    <source>
        <dbReference type="ARBA" id="ARBA00022692"/>
    </source>
</evidence>
<protein>
    <submittedName>
        <fullName evidence="12">Uncharacterized protein</fullName>
    </submittedName>
</protein>
<accession>A0A8J2PNF4</accession>
<keyword evidence="7" id="KW-0407">Ion channel</keyword>
<dbReference type="PANTHER" id="PTHR13800">
    <property type="entry name" value="TRANSIENT RECEPTOR POTENTIAL CATION CHANNEL, SUBFAMILY M, MEMBER 6"/>
    <property type="match status" value="1"/>
</dbReference>
<dbReference type="InterPro" id="IPR050927">
    <property type="entry name" value="TRPM"/>
</dbReference>
<evidence type="ECO:0000259" key="9">
    <source>
        <dbReference type="Pfam" id="PF00520"/>
    </source>
</evidence>
<dbReference type="Pfam" id="PF25508">
    <property type="entry name" value="TRPM2"/>
    <property type="match status" value="1"/>
</dbReference>
<keyword evidence="3 8" id="KW-0812">Transmembrane</keyword>
<comment type="caution">
    <text evidence="12">The sequence shown here is derived from an EMBL/GenBank/DDBJ whole genome shotgun (WGS) entry which is preliminary data.</text>
</comment>
<feature type="transmembrane region" description="Helical" evidence="8">
    <location>
        <begin position="886"/>
        <end position="905"/>
    </location>
</feature>
<dbReference type="InterPro" id="IPR041491">
    <property type="entry name" value="TRPM_SLOG"/>
</dbReference>
<keyword evidence="13" id="KW-1185">Reference proteome</keyword>
<evidence type="ECO:0000256" key="5">
    <source>
        <dbReference type="ARBA" id="ARBA00023065"/>
    </source>
</evidence>
<feature type="domain" description="TRPM-like" evidence="11">
    <location>
        <begin position="412"/>
        <end position="670"/>
    </location>
</feature>
<dbReference type="Pfam" id="PF00520">
    <property type="entry name" value="Ion_trans"/>
    <property type="match status" value="1"/>
</dbReference>
<evidence type="ECO:0000256" key="6">
    <source>
        <dbReference type="ARBA" id="ARBA00023136"/>
    </source>
</evidence>
<feature type="transmembrane region" description="Helical" evidence="8">
    <location>
        <begin position="954"/>
        <end position="972"/>
    </location>
</feature>
<dbReference type="Pfam" id="PF18139">
    <property type="entry name" value="LSDAT_euk"/>
    <property type="match status" value="1"/>
</dbReference>
<keyword evidence="5" id="KW-0406">Ion transport</keyword>
<evidence type="ECO:0000256" key="8">
    <source>
        <dbReference type="SAM" id="Phobius"/>
    </source>
</evidence>
<proteinExistence type="predicted"/>
<feature type="domain" description="Ion transport" evidence="9">
    <location>
        <begin position="891"/>
        <end position="1122"/>
    </location>
</feature>
<evidence type="ECO:0000256" key="2">
    <source>
        <dbReference type="ARBA" id="ARBA00022448"/>
    </source>
</evidence>
<reference evidence="12" key="1">
    <citation type="submission" date="2021-06" db="EMBL/GenBank/DDBJ databases">
        <authorList>
            <person name="Hodson N. C."/>
            <person name="Mongue J. A."/>
            <person name="Jaron S. K."/>
        </authorList>
    </citation>
    <scope>NUCLEOTIDE SEQUENCE</scope>
</reference>
<evidence type="ECO:0000256" key="7">
    <source>
        <dbReference type="ARBA" id="ARBA00023303"/>
    </source>
</evidence>
<dbReference type="PANTHER" id="PTHR13800:SF1">
    <property type="entry name" value="TRANSIENT RECEPTOR POTENTIAL CATION CHANNEL TRPM"/>
    <property type="match status" value="1"/>
</dbReference>
<keyword evidence="4 8" id="KW-1133">Transmembrane helix</keyword>
<evidence type="ECO:0000256" key="4">
    <source>
        <dbReference type="ARBA" id="ARBA00022989"/>
    </source>
</evidence>
<feature type="domain" description="TRPM SLOG" evidence="10">
    <location>
        <begin position="92"/>
        <end position="354"/>
    </location>
</feature>
<dbReference type="EMBL" id="CAJVCH010554654">
    <property type="protein sequence ID" value="CAG7830175.1"/>
    <property type="molecule type" value="Genomic_DNA"/>
</dbReference>
<dbReference type="InterPro" id="IPR005821">
    <property type="entry name" value="Ion_trans_dom"/>
</dbReference>
<feature type="transmembrane region" description="Helical" evidence="8">
    <location>
        <begin position="1019"/>
        <end position="1037"/>
    </location>
</feature>
<evidence type="ECO:0000313" key="13">
    <source>
        <dbReference type="Proteomes" id="UP000708208"/>
    </source>
</evidence>
<feature type="transmembrane region" description="Helical" evidence="8">
    <location>
        <begin position="1096"/>
        <end position="1119"/>
    </location>
</feature>
<name>A0A8J2PNF4_9HEXA</name>
<organism evidence="12 13">
    <name type="scientific">Allacma fusca</name>
    <dbReference type="NCBI Taxonomy" id="39272"/>
    <lineage>
        <taxon>Eukaryota</taxon>
        <taxon>Metazoa</taxon>
        <taxon>Ecdysozoa</taxon>
        <taxon>Arthropoda</taxon>
        <taxon>Hexapoda</taxon>
        <taxon>Collembola</taxon>
        <taxon>Symphypleona</taxon>
        <taxon>Sminthuridae</taxon>
        <taxon>Allacma</taxon>
    </lineage>
</organism>